<evidence type="ECO:0000256" key="1">
    <source>
        <dbReference type="SAM" id="MobiDB-lite"/>
    </source>
</evidence>
<sequence>MPRRARSPAPQSVLRTTTAAPLWQTAGRTAVDVGVLVLRNERHGLPTQGTPLGAWPATAHPRPADHLERKGA</sequence>
<dbReference type="RefSeq" id="WP_205383654.1">
    <property type="nucleotide sequence ID" value="NZ_JAFFZS010000010.1"/>
</dbReference>
<evidence type="ECO:0000313" key="3">
    <source>
        <dbReference type="Proteomes" id="UP000788262"/>
    </source>
</evidence>
<reference evidence="2 3" key="1">
    <citation type="submission" date="2021-02" db="EMBL/GenBank/DDBJ databases">
        <title>Whole genome sequencing of Streptomyces actuosus VRA1.</title>
        <authorList>
            <person name="Sen G."/>
            <person name="Sen A."/>
        </authorList>
    </citation>
    <scope>NUCLEOTIDE SEQUENCE [LARGE SCALE GENOMIC DNA]</scope>
    <source>
        <strain evidence="2 3">VRA1</strain>
    </source>
</reference>
<proteinExistence type="predicted"/>
<name>A0ABS2VQR7_STRAS</name>
<organism evidence="2 3">
    <name type="scientific">Streptomyces actuosus</name>
    <dbReference type="NCBI Taxonomy" id="1885"/>
    <lineage>
        <taxon>Bacteria</taxon>
        <taxon>Bacillati</taxon>
        <taxon>Actinomycetota</taxon>
        <taxon>Actinomycetes</taxon>
        <taxon>Kitasatosporales</taxon>
        <taxon>Streptomycetaceae</taxon>
        <taxon>Streptomyces</taxon>
    </lineage>
</organism>
<feature type="compositionally biased region" description="Basic and acidic residues" evidence="1">
    <location>
        <begin position="62"/>
        <end position="72"/>
    </location>
</feature>
<keyword evidence="3" id="KW-1185">Reference proteome</keyword>
<dbReference type="EMBL" id="JAFFZS010000010">
    <property type="protein sequence ID" value="MBN0045452.1"/>
    <property type="molecule type" value="Genomic_DNA"/>
</dbReference>
<accession>A0ABS2VQR7</accession>
<dbReference type="Proteomes" id="UP000788262">
    <property type="component" value="Unassembled WGS sequence"/>
</dbReference>
<feature type="region of interest" description="Disordered" evidence="1">
    <location>
        <begin position="45"/>
        <end position="72"/>
    </location>
</feature>
<protein>
    <submittedName>
        <fullName evidence="2">Uncharacterized protein</fullName>
    </submittedName>
</protein>
<gene>
    <name evidence="2" type="ORF">JS756_15295</name>
</gene>
<comment type="caution">
    <text evidence="2">The sequence shown here is derived from an EMBL/GenBank/DDBJ whole genome shotgun (WGS) entry which is preliminary data.</text>
</comment>
<evidence type="ECO:0000313" key="2">
    <source>
        <dbReference type="EMBL" id="MBN0045452.1"/>
    </source>
</evidence>